<evidence type="ECO:0000313" key="2">
    <source>
        <dbReference type="EMBL" id="KAG8624016.1"/>
    </source>
</evidence>
<dbReference type="OrthoDB" id="10495135at2759"/>
<protein>
    <submittedName>
        <fullName evidence="2">Uncharacterized protein</fullName>
    </submittedName>
</protein>
<name>A0A8K0PC09_9PEZI</name>
<dbReference type="Proteomes" id="UP000809789">
    <property type="component" value="Unassembled WGS sequence"/>
</dbReference>
<keyword evidence="1" id="KW-0472">Membrane</keyword>
<reference evidence="2" key="1">
    <citation type="submission" date="2021-07" db="EMBL/GenBank/DDBJ databases">
        <title>Elsinoe batatas strain:CRI-CJ2 Genome sequencing and assembly.</title>
        <authorList>
            <person name="Huang L."/>
        </authorList>
    </citation>
    <scope>NUCLEOTIDE SEQUENCE</scope>
    <source>
        <strain evidence="2">CRI-CJ2</strain>
    </source>
</reference>
<keyword evidence="1" id="KW-0812">Transmembrane</keyword>
<dbReference type="EMBL" id="JAESVG020000010">
    <property type="protein sequence ID" value="KAG8624016.1"/>
    <property type="molecule type" value="Genomic_DNA"/>
</dbReference>
<dbReference type="AlphaFoldDB" id="A0A8K0PC09"/>
<gene>
    <name evidence="2" type="ORF">KVT40_008992</name>
</gene>
<keyword evidence="1" id="KW-1133">Transmembrane helix</keyword>
<feature type="transmembrane region" description="Helical" evidence="1">
    <location>
        <begin position="12"/>
        <end position="33"/>
    </location>
</feature>
<keyword evidence="3" id="KW-1185">Reference proteome</keyword>
<accession>A0A8K0PC09</accession>
<organism evidence="2 3">
    <name type="scientific">Elsinoe batatas</name>
    <dbReference type="NCBI Taxonomy" id="2601811"/>
    <lineage>
        <taxon>Eukaryota</taxon>
        <taxon>Fungi</taxon>
        <taxon>Dikarya</taxon>
        <taxon>Ascomycota</taxon>
        <taxon>Pezizomycotina</taxon>
        <taxon>Dothideomycetes</taxon>
        <taxon>Dothideomycetidae</taxon>
        <taxon>Myriangiales</taxon>
        <taxon>Elsinoaceae</taxon>
        <taxon>Elsinoe</taxon>
    </lineage>
</organism>
<evidence type="ECO:0000256" key="1">
    <source>
        <dbReference type="SAM" id="Phobius"/>
    </source>
</evidence>
<evidence type="ECO:0000313" key="3">
    <source>
        <dbReference type="Proteomes" id="UP000809789"/>
    </source>
</evidence>
<comment type="caution">
    <text evidence="2">The sequence shown here is derived from an EMBL/GenBank/DDBJ whole genome shotgun (WGS) entry which is preliminary data.</text>
</comment>
<proteinExistence type="predicted"/>
<sequence length="85" mass="9909">MFSTYHPFHRLLSHALMPLLITLLATIMFYILLCVGHSIYQVTQALAQLNLAEVKDTRSPDWNWLRTLARIFNAISCVLMVFLDW</sequence>